<name>A0A0F7L3C2_9VIRU</name>
<sequence>MRWRRWPRGCARTWSRCPAGPLTRVGRGCGRGCERGRLAQGSQAGAGPGTHRQGHGRA</sequence>
<evidence type="ECO:0000256" key="1">
    <source>
        <dbReference type="SAM" id="MobiDB-lite"/>
    </source>
</evidence>
<feature type="region of interest" description="Disordered" evidence="1">
    <location>
        <begin position="36"/>
        <end position="58"/>
    </location>
</feature>
<reference evidence="2" key="2">
    <citation type="submission" date="2015-03" db="EMBL/GenBank/DDBJ databases">
        <authorList>
            <person name="Chow C.-E.T."/>
            <person name="Winget D.M."/>
            <person name="White R.A.III."/>
            <person name="Hallam S.J."/>
            <person name="Suttle C.A."/>
        </authorList>
    </citation>
    <scope>NUCLEOTIDE SEQUENCE</scope>
    <source>
        <strain evidence="2">Anoxic2_5</strain>
    </source>
</reference>
<proteinExistence type="predicted"/>
<reference evidence="2" key="1">
    <citation type="journal article" date="2015" name="Front. Microbiol.">
        <title>Combining genomic sequencing methods to explore viral diversity and reveal potential virus-host interactions.</title>
        <authorList>
            <person name="Chow C.E."/>
            <person name="Winget D.M."/>
            <person name="White R.A.III."/>
            <person name="Hallam S.J."/>
            <person name="Suttle C.A."/>
        </authorList>
    </citation>
    <scope>NUCLEOTIDE SEQUENCE</scope>
    <source>
        <strain evidence="2">Anoxic2_5</strain>
    </source>
</reference>
<protein>
    <submittedName>
        <fullName evidence="2">Uncharacterized protein</fullName>
    </submittedName>
</protein>
<dbReference type="EMBL" id="KR029589">
    <property type="protein sequence ID" value="AKH47069.1"/>
    <property type="molecule type" value="Genomic_DNA"/>
</dbReference>
<organism evidence="2">
    <name type="scientific">uncultured marine virus</name>
    <dbReference type="NCBI Taxonomy" id="186617"/>
    <lineage>
        <taxon>Viruses</taxon>
        <taxon>environmental samples</taxon>
    </lineage>
</organism>
<evidence type="ECO:0000313" key="2">
    <source>
        <dbReference type="EMBL" id="AKH47069.1"/>
    </source>
</evidence>
<accession>A0A0F7L3C2</accession>